<protein>
    <recommendedName>
        <fullName evidence="1">HTH cro/C1-type domain-containing protein</fullName>
    </recommendedName>
</protein>
<feature type="domain" description="HTH cro/C1-type" evidence="1">
    <location>
        <begin position="30"/>
        <end position="74"/>
    </location>
</feature>
<dbReference type="AlphaFoldDB" id="A0A1G6LNH0"/>
<evidence type="ECO:0000313" key="2">
    <source>
        <dbReference type="EMBL" id="SDC44790.1"/>
    </source>
</evidence>
<accession>A0A1G6LNH0</accession>
<dbReference type="STRING" id="1045774.SAMN05421872_102310"/>
<evidence type="ECO:0000313" key="3">
    <source>
        <dbReference type="Proteomes" id="UP000199034"/>
    </source>
</evidence>
<dbReference type="SUPFAM" id="SSF47413">
    <property type="entry name" value="lambda repressor-like DNA-binding domains"/>
    <property type="match status" value="1"/>
</dbReference>
<dbReference type="PROSITE" id="PS50943">
    <property type="entry name" value="HTH_CROC1"/>
    <property type="match status" value="1"/>
</dbReference>
<dbReference type="Gene3D" id="1.10.260.40">
    <property type="entry name" value="lambda repressor-like DNA-binding domains"/>
    <property type="match status" value="1"/>
</dbReference>
<dbReference type="OrthoDB" id="5072509at2"/>
<sequence length="122" mass="13354">MTSPREYAQRVADALVDVIEDARWQARIGSLRDLATRAGMTHTALNKRMRHETPFNVRDLAAVAAVLDIHPAELLTRAKALVDERASLSLVPGVETDEVVEEIAAHDSEGLIADEQEATDTP</sequence>
<dbReference type="EMBL" id="FMZM01000002">
    <property type="protein sequence ID" value="SDC44790.1"/>
    <property type="molecule type" value="Genomic_DNA"/>
</dbReference>
<dbReference type="RefSeq" id="WP_139175415.1">
    <property type="nucleotide sequence ID" value="NZ_FMZM01000002.1"/>
</dbReference>
<gene>
    <name evidence="2" type="ORF">SAMN05421872_102310</name>
</gene>
<name>A0A1G6LNH0_9ACTN</name>
<dbReference type="InterPro" id="IPR010982">
    <property type="entry name" value="Lambda_DNA-bd_dom_sf"/>
</dbReference>
<dbReference type="InterPro" id="IPR001387">
    <property type="entry name" value="Cro/C1-type_HTH"/>
</dbReference>
<reference evidence="2 3" key="1">
    <citation type="submission" date="2016-10" db="EMBL/GenBank/DDBJ databases">
        <authorList>
            <person name="de Groot N.N."/>
        </authorList>
    </citation>
    <scope>NUCLEOTIDE SEQUENCE [LARGE SCALE GENOMIC DNA]</scope>
    <source>
        <strain evidence="2 3">CGMCC 4.6858</strain>
    </source>
</reference>
<keyword evidence="3" id="KW-1185">Reference proteome</keyword>
<dbReference type="GO" id="GO:0003677">
    <property type="term" value="F:DNA binding"/>
    <property type="evidence" value="ECO:0007669"/>
    <property type="project" value="InterPro"/>
</dbReference>
<dbReference type="Proteomes" id="UP000199034">
    <property type="component" value="Unassembled WGS sequence"/>
</dbReference>
<proteinExistence type="predicted"/>
<organism evidence="2 3">
    <name type="scientific">Nocardioides lianchengensis</name>
    <dbReference type="NCBI Taxonomy" id="1045774"/>
    <lineage>
        <taxon>Bacteria</taxon>
        <taxon>Bacillati</taxon>
        <taxon>Actinomycetota</taxon>
        <taxon>Actinomycetes</taxon>
        <taxon>Propionibacteriales</taxon>
        <taxon>Nocardioidaceae</taxon>
        <taxon>Nocardioides</taxon>
    </lineage>
</organism>
<evidence type="ECO:0000259" key="1">
    <source>
        <dbReference type="PROSITE" id="PS50943"/>
    </source>
</evidence>